<dbReference type="STRING" id="1073996.SAMN05444271_10375"/>
<dbReference type="InterPro" id="IPR014729">
    <property type="entry name" value="Rossmann-like_a/b/a_fold"/>
</dbReference>
<dbReference type="SUPFAM" id="SSF52402">
    <property type="entry name" value="Adenine nucleotide alpha hydrolases-like"/>
    <property type="match status" value="1"/>
</dbReference>
<dbReference type="OrthoDB" id="281037at2157"/>
<dbReference type="InterPro" id="IPR006016">
    <property type="entry name" value="UspA"/>
</dbReference>
<name>A0A1H6RSM9_9EURY</name>
<dbReference type="GeneID" id="35003326"/>
<dbReference type="AlphaFoldDB" id="A0A1H6RSM9"/>
<dbReference type="KEGG" id="hae:halTADL_2553"/>
<gene>
    <name evidence="2" type="ORF">SAMN05444271_10375</name>
</gene>
<keyword evidence="3" id="KW-1185">Reference proteome</keyword>
<evidence type="ECO:0000313" key="2">
    <source>
        <dbReference type="EMBL" id="SEI58751.1"/>
    </source>
</evidence>
<evidence type="ECO:0000259" key="1">
    <source>
        <dbReference type="Pfam" id="PF00582"/>
    </source>
</evidence>
<dbReference type="Gene3D" id="3.40.50.620">
    <property type="entry name" value="HUPs"/>
    <property type="match status" value="1"/>
</dbReference>
<dbReference type="EMBL" id="FNYR01000003">
    <property type="protein sequence ID" value="SEI58751.1"/>
    <property type="molecule type" value="Genomic_DNA"/>
</dbReference>
<sequence length="133" mass="14282">MTIFVVATNSVHTSAAICDYLGDRVDDGDTVHAINSHLDEASATDDELRDGEDALNGIYSRLGAMTTVETHQFVRGNVPAEDILSFAETVEADEIVLGVRKPTSTSKVAIGSVTEQVLLHSSRPMAVVPRELE</sequence>
<evidence type="ECO:0000313" key="3">
    <source>
        <dbReference type="Proteomes" id="UP000198888"/>
    </source>
</evidence>
<accession>A0A2H4Q4M3</accession>
<feature type="domain" description="UspA" evidence="1">
    <location>
        <begin position="32"/>
        <end position="129"/>
    </location>
</feature>
<accession>A0A1H6RSM9</accession>
<dbReference type="CDD" id="cd00293">
    <property type="entry name" value="USP-like"/>
    <property type="match status" value="1"/>
</dbReference>
<dbReference type="RefSeq" id="WP_089671065.1">
    <property type="nucleotide sequence ID" value="NZ_CP024845.1"/>
</dbReference>
<proteinExistence type="predicted"/>
<dbReference type="Proteomes" id="UP000198888">
    <property type="component" value="Unassembled WGS sequence"/>
</dbReference>
<protein>
    <submittedName>
        <fullName evidence="2">Universal stress protein family protein</fullName>
    </submittedName>
</protein>
<reference evidence="2 3" key="1">
    <citation type="submission" date="2016-10" db="EMBL/GenBank/DDBJ databases">
        <authorList>
            <person name="de Groot N.N."/>
        </authorList>
    </citation>
    <scope>NUCLEOTIDE SEQUENCE [LARGE SCALE GENOMIC DNA]</scope>
    <source>
        <strain evidence="2 3">DSM 22187</strain>
    </source>
</reference>
<dbReference type="Pfam" id="PF00582">
    <property type="entry name" value="Usp"/>
    <property type="match status" value="1"/>
</dbReference>
<organism evidence="2 3">
    <name type="scientific">Halohasta litchfieldiae</name>
    <dbReference type="NCBI Taxonomy" id="1073996"/>
    <lineage>
        <taxon>Archaea</taxon>
        <taxon>Methanobacteriati</taxon>
        <taxon>Methanobacteriota</taxon>
        <taxon>Stenosarchaea group</taxon>
        <taxon>Halobacteria</taxon>
        <taxon>Halobacteriales</taxon>
        <taxon>Haloferacaceae</taxon>
        <taxon>Halohasta</taxon>
    </lineage>
</organism>